<name>A0A423KJ75_9PSED</name>
<dbReference type="AlphaFoldDB" id="A0A423KJ75"/>
<protein>
    <submittedName>
        <fullName evidence="1">Uncharacterized protein</fullName>
    </submittedName>
</protein>
<gene>
    <name evidence="1" type="ORF">BK666_00540</name>
</gene>
<comment type="caution">
    <text evidence="1">The sequence shown here is derived from an EMBL/GenBank/DDBJ whole genome shotgun (WGS) entry which is preliminary data.</text>
</comment>
<dbReference type="RefSeq" id="WP_123507524.1">
    <property type="nucleotide sequence ID" value="NZ_MOBQ01000001.1"/>
</dbReference>
<organism evidence="1 2">
    <name type="scientific">Pseudomonas frederiksbergensis</name>
    <dbReference type="NCBI Taxonomy" id="104087"/>
    <lineage>
        <taxon>Bacteria</taxon>
        <taxon>Pseudomonadati</taxon>
        <taxon>Pseudomonadota</taxon>
        <taxon>Gammaproteobacteria</taxon>
        <taxon>Pseudomonadales</taxon>
        <taxon>Pseudomonadaceae</taxon>
        <taxon>Pseudomonas</taxon>
    </lineage>
</organism>
<evidence type="ECO:0000313" key="1">
    <source>
        <dbReference type="EMBL" id="RON53282.1"/>
    </source>
</evidence>
<reference evidence="1 2" key="1">
    <citation type="submission" date="2016-10" db="EMBL/GenBank/DDBJ databases">
        <title>Comparative genome analysis of multiple Pseudomonas spp. focuses on biocontrol and plant growth promoting traits.</title>
        <authorList>
            <person name="Tao X.-Y."/>
            <person name="Taylor C.G."/>
        </authorList>
    </citation>
    <scope>NUCLEOTIDE SEQUENCE [LARGE SCALE GENOMIC DNA]</scope>
    <source>
        <strain evidence="1 2">37A10</strain>
    </source>
</reference>
<sequence>MPNLSEHLPLNTTYISTNHAWEVEEIRAAIKEADAGDFATTEELNAIAEKWRPVPNTDHSGLTPNLWRGSLLALGCEAALSLPKKKGTAVQSSASKLPRHK</sequence>
<proteinExistence type="predicted"/>
<dbReference type="OrthoDB" id="9812023at2"/>
<accession>A0A423KJ75</accession>
<dbReference type="Proteomes" id="UP000285349">
    <property type="component" value="Unassembled WGS sequence"/>
</dbReference>
<evidence type="ECO:0000313" key="2">
    <source>
        <dbReference type="Proteomes" id="UP000285349"/>
    </source>
</evidence>
<dbReference type="EMBL" id="MOBQ01000001">
    <property type="protein sequence ID" value="RON53282.1"/>
    <property type="molecule type" value="Genomic_DNA"/>
</dbReference>